<organism evidence="2 3">
    <name type="scientific">Moniliophthora roreri</name>
    <name type="common">Frosty pod rot fungus</name>
    <name type="synonym">Monilia roreri</name>
    <dbReference type="NCBI Taxonomy" id="221103"/>
    <lineage>
        <taxon>Eukaryota</taxon>
        <taxon>Fungi</taxon>
        <taxon>Dikarya</taxon>
        <taxon>Basidiomycota</taxon>
        <taxon>Agaricomycotina</taxon>
        <taxon>Agaricomycetes</taxon>
        <taxon>Agaricomycetidae</taxon>
        <taxon>Agaricales</taxon>
        <taxon>Marasmiineae</taxon>
        <taxon>Marasmiaceae</taxon>
        <taxon>Moniliophthora</taxon>
    </lineage>
</organism>
<evidence type="ECO:0000256" key="1">
    <source>
        <dbReference type="SAM" id="MobiDB-lite"/>
    </source>
</evidence>
<sequence length="649" mass="73620">MDLTPSDYAKGPADDLRPLTAFRYRMDSSTEEKLFDVFLLNAKRRFSSTRKAITALQQLDQPPSNVSFCNVLHPSDQVHAALEAIAVLGELTPLSEQALGGPRRRRFLDGISLVKSNWTKIGLWIKFFFDVAVEKPFTSSETLIELGLIRKILFTLPNLLLYPTACEDQETEVQDLIRRAPYTPRLGARVWVKLLRDMHTGWVSWSGLFVGLLFASGSNEPLAHFVDELKIIRDSEGVDTALLAIRCMRHVCQLIRSNCISRKDFAGFHTTMTLFGGVVQLVSTLKVLISHHDNLRFIRRGSGQFGDLTATIMAIQSGLQEALDGVQAVSDALEAGLILVIFKTQRYYNLECDEPNSFTPNPPSKVWDSFANLFQRISLYMVYPAVLRRFWRSMNTITSSFPDLEHSIQRSAERRLRMGWEQCKNKATSFRVMYELMKMPTVGKSLCSNSESSLPVSIKIIPLDAIFKFAVPTVLSMPMQYSRAFREGHPHESDIDRALFVSITKLYCVNHKDDIREQLASFTPSAADEKEQGRDTDTDPGQPYQRGVVVLAFYDINRLDFDSSDCTSIMHLKDIYNDRRLAREQSDNLVRKASQVQDSEMLVVAFFPATTRIGDLVLTVIEILNLPQVTSSDEEDREDEFYSDLEPDF</sequence>
<reference evidence="2 3" key="1">
    <citation type="submission" date="2015-12" db="EMBL/GenBank/DDBJ databases">
        <title>Draft genome sequence of Moniliophthora roreri, the causal agent of frosty pod rot of cacao.</title>
        <authorList>
            <person name="Aime M.C."/>
            <person name="Diaz-Valderrama J.R."/>
            <person name="Kijpornyongpan T."/>
            <person name="Phillips-Mora W."/>
        </authorList>
    </citation>
    <scope>NUCLEOTIDE SEQUENCE [LARGE SCALE GENOMIC DNA]</scope>
    <source>
        <strain evidence="2 3">MCA 2952</strain>
    </source>
</reference>
<dbReference type="EMBL" id="LATX01002022">
    <property type="protein sequence ID" value="KTB34964.1"/>
    <property type="molecule type" value="Genomic_DNA"/>
</dbReference>
<name>A0A0W0FFJ3_MONRR</name>
<feature type="compositionally biased region" description="Basic and acidic residues" evidence="1">
    <location>
        <begin position="527"/>
        <end position="537"/>
    </location>
</feature>
<dbReference type="Proteomes" id="UP000054988">
    <property type="component" value="Unassembled WGS sequence"/>
</dbReference>
<feature type="region of interest" description="Disordered" evidence="1">
    <location>
        <begin position="522"/>
        <end position="543"/>
    </location>
</feature>
<evidence type="ECO:0000313" key="3">
    <source>
        <dbReference type="Proteomes" id="UP000054988"/>
    </source>
</evidence>
<dbReference type="AlphaFoldDB" id="A0A0W0FFJ3"/>
<proteinExistence type="predicted"/>
<gene>
    <name evidence="2" type="ORF">WG66_12505</name>
</gene>
<evidence type="ECO:0000313" key="2">
    <source>
        <dbReference type="EMBL" id="KTB34964.1"/>
    </source>
</evidence>
<comment type="caution">
    <text evidence="2">The sequence shown here is derived from an EMBL/GenBank/DDBJ whole genome shotgun (WGS) entry which is preliminary data.</text>
</comment>
<accession>A0A0W0FFJ3</accession>
<protein>
    <submittedName>
        <fullName evidence="2">Uncharacterized protein</fullName>
    </submittedName>
</protein>